<gene>
    <name evidence="1" type="ORF">FHK87_05690</name>
</gene>
<dbReference type="OrthoDB" id="982210at2"/>
<dbReference type="Proteomes" id="UP000315540">
    <property type="component" value="Unassembled WGS sequence"/>
</dbReference>
<dbReference type="SUPFAM" id="SSF158682">
    <property type="entry name" value="TerB-like"/>
    <property type="match status" value="1"/>
</dbReference>
<dbReference type="EMBL" id="VFWZ01000002">
    <property type="protein sequence ID" value="TPN87082.1"/>
    <property type="molecule type" value="Genomic_DNA"/>
</dbReference>
<reference evidence="1 2" key="1">
    <citation type="submission" date="2019-06" db="EMBL/GenBank/DDBJ databases">
        <authorList>
            <person name="Meng X."/>
        </authorList>
    </citation>
    <scope>NUCLEOTIDE SEQUENCE [LARGE SCALE GENOMIC DNA]</scope>
    <source>
        <strain evidence="1 2">M625</strain>
    </source>
</reference>
<dbReference type="AlphaFoldDB" id="A0A504JEI7"/>
<organism evidence="1 2">
    <name type="scientific">Aquimarina algicola</name>
    <dbReference type="NCBI Taxonomy" id="2589995"/>
    <lineage>
        <taxon>Bacteria</taxon>
        <taxon>Pseudomonadati</taxon>
        <taxon>Bacteroidota</taxon>
        <taxon>Flavobacteriia</taxon>
        <taxon>Flavobacteriales</taxon>
        <taxon>Flavobacteriaceae</taxon>
        <taxon>Aquimarina</taxon>
    </lineage>
</organism>
<dbReference type="Gene3D" id="1.10.3680.10">
    <property type="entry name" value="TerB-like"/>
    <property type="match status" value="1"/>
</dbReference>
<sequence>MIPEQLQNEEFYQKLAHLFYAVAMADKKMVIEEKRKIVLYVEKYWSHSFNKNESKEVIYETMRELIRQQTTSEDAFEVFKTYYQNRSNDFSDDLCQKIMEAADAIATSFSKRNKSELVLLTKLHNLLFNGFDNRLN</sequence>
<protein>
    <recommendedName>
        <fullName evidence="3">TerB family tellurite resistance protein</fullName>
    </recommendedName>
</protein>
<evidence type="ECO:0008006" key="3">
    <source>
        <dbReference type="Google" id="ProtNLM"/>
    </source>
</evidence>
<dbReference type="RefSeq" id="WP_140591211.1">
    <property type="nucleotide sequence ID" value="NZ_VFWZ01000002.1"/>
</dbReference>
<evidence type="ECO:0000313" key="1">
    <source>
        <dbReference type="EMBL" id="TPN87082.1"/>
    </source>
</evidence>
<comment type="caution">
    <text evidence="1">The sequence shown here is derived from an EMBL/GenBank/DDBJ whole genome shotgun (WGS) entry which is preliminary data.</text>
</comment>
<keyword evidence="2" id="KW-1185">Reference proteome</keyword>
<name>A0A504JEI7_9FLAO</name>
<evidence type="ECO:0000313" key="2">
    <source>
        <dbReference type="Proteomes" id="UP000315540"/>
    </source>
</evidence>
<proteinExistence type="predicted"/>
<accession>A0A504JEI7</accession>
<dbReference type="InterPro" id="IPR029024">
    <property type="entry name" value="TerB-like"/>
</dbReference>